<reference evidence="12" key="1">
    <citation type="submission" date="2009-11" db="EMBL/GenBank/DDBJ databases">
        <title>The complete genome of Sulfurospirillum deleyianum DSM 6946.</title>
        <authorList>
            <consortium name="US DOE Joint Genome Institute (JGI-PGF)"/>
            <person name="Lucas S."/>
            <person name="Copeland A."/>
            <person name="Lapidus A."/>
            <person name="Glavina del Rio T."/>
            <person name="Dalin E."/>
            <person name="Tice H."/>
            <person name="Bruce D."/>
            <person name="Goodwin L."/>
            <person name="Pitluck S."/>
            <person name="Kyrpides N."/>
            <person name="Mavromatis K."/>
            <person name="Ivanova N."/>
            <person name="Ovchinnikova G."/>
            <person name="Munk A.C."/>
            <person name="Lu M."/>
            <person name="Brettin T."/>
            <person name="Detter J.C."/>
            <person name="Han C."/>
            <person name="Tapia R."/>
            <person name="Larimer F."/>
            <person name="Land M."/>
            <person name="Hauser L."/>
            <person name="Markowitz V."/>
            <person name="Cheng J.F."/>
            <person name="Hugenholtz P."/>
            <person name="Woyke T."/>
            <person name="Wu D."/>
            <person name="Aumann P."/>
            <person name="Schneider S."/>
            <person name="Lang E."/>
            <person name="Spring S."/>
            <person name="Klenk H.P."/>
            <person name="Eisen J.A."/>
        </authorList>
    </citation>
    <scope>NUCLEOTIDE SEQUENCE [LARGE SCALE GENOMIC DNA]</scope>
    <source>
        <strain evidence="12">ATCC 51133 / DSM 6946 / 5175</strain>
    </source>
</reference>
<accession>D1B4N0</accession>
<evidence type="ECO:0000256" key="2">
    <source>
        <dbReference type="ARBA" id="ARBA00022475"/>
    </source>
</evidence>
<protein>
    <submittedName>
        <fullName evidence="11">Sulfatase</fullName>
    </submittedName>
</protein>
<dbReference type="InterPro" id="IPR058130">
    <property type="entry name" value="PEA_transf_C"/>
</dbReference>
<feature type="domain" description="Phosphoethanolamine transferase N-terminal" evidence="10">
    <location>
        <begin position="59"/>
        <end position="204"/>
    </location>
</feature>
<feature type="transmembrane region" description="Helical" evidence="8">
    <location>
        <begin position="73"/>
        <end position="91"/>
    </location>
</feature>
<keyword evidence="7 8" id="KW-0472">Membrane</keyword>
<dbReference type="RefSeq" id="WP_012857795.1">
    <property type="nucleotide sequence ID" value="NC_013512.1"/>
</dbReference>
<evidence type="ECO:0000256" key="6">
    <source>
        <dbReference type="ARBA" id="ARBA00022989"/>
    </source>
</evidence>
<dbReference type="Proteomes" id="UP000002222">
    <property type="component" value="Chromosome"/>
</dbReference>
<dbReference type="GO" id="GO:0016776">
    <property type="term" value="F:phosphotransferase activity, phosphate group as acceptor"/>
    <property type="evidence" value="ECO:0007669"/>
    <property type="project" value="TreeGrafter"/>
</dbReference>
<evidence type="ECO:0000256" key="8">
    <source>
        <dbReference type="SAM" id="Phobius"/>
    </source>
</evidence>
<feature type="domain" description="Sulfatase N-terminal" evidence="9">
    <location>
        <begin position="230"/>
        <end position="504"/>
    </location>
</feature>
<dbReference type="PANTHER" id="PTHR30443">
    <property type="entry name" value="INNER MEMBRANE PROTEIN"/>
    <property type="match status" value="1"/>
</dbReference>
<feature type="transmembrane region" description="Helical" evidence="8">
    <location>
        <begin position="152"/>
        <end position="172"/>
    </location>
</feature>
<keyword evidence="3" id="KW-0997">Cell inner membrane</keyword>
<evidence type="ECO:0000259" key="10">
    <source>
        <dbReference type="Pfam" id="PF08019"/>
    </source>
</evidence>
<organism evidence="11 12">
    <name type="scientific">Sulfurospirillum deleyianum (strain ATCC 51133 / DSM 6946 / 5175)</name>
    <dbReference type="NCBI Taxonomy" id="525898"/>
    <lineage>
        <taxon>Bacteria</taxon>
        <taxon>Pseudomonadati</taxon>
        <taxon>Campylobacterota</taxon>
        <taxon>Epsilonproteobacteria</taxon>
        <taxon>Campylobacterales</taxon>
        <taxon>Sulfurospirillaceae</taxon>
        <taxon>Sulfurospirillum</taxon>
    </lineage>
</organism>
<dbReference type="InterPro" id="IPR000917">
    <property type="entry name" value="Sulfatase_N"/>
</dbReference>
<gene>
    <name evidence="11" type="ordered locus">Sdel_2037</name>
</gene>
<dbReference type="Pfam" id="PF08019">
    <property type="entry name" value="EptA_B_N"/>
    <property type="match status" value="1"/>
</dbReference>
<evidence type="ECO:0000256" key="1">
    <source>
        <dbReference type="ARBA" id="ARBA00004429"/>
    </source>
</evidence>
<keyword evidence="2" id="KW-1003">Cell membrane</keyword>
<dbReference type="Pfam" id="PF00884">
    <property type="entry name" value="Sulfatase"/>
    <property type="match status" value="1"/>
</dbReference>
<dbReference type="PANTHER" id="PTHR30443:SF0">
    <property type="entry name" value="PHOSPHOETHANOLAMINE TRANSFERASE EPTA"/>
    <property type="match status" value="1"/>
</dbReference>
<evidence type="ECO:0000313" key="12">
    <source>
        <dbReference type="Proteomes" id="UP000002222"/>
    </source>
</evidence>
<dbReference type="SUPFAM" id="SSF53649">
    <property type="entry name" value="Alkaline phosphatase-like"/>
    <property type="match status" value="1"/>
</dbReference>
<evidence type="ECO:0000256" key="7">
    <source>
        <dbReference type="ARBA" id="ARBA00023136"/>
    </source>
</evidence>
<feature type="transmembrane region" description="Helical" evidence="8">
    <location>
        <begin position="122"/>
        <end position="140"/>
    </location>
</feature>
<comment type="subcellular location">
    <subcellularLocation>
        <location evidence="1">Cell inner membrane</location>
        <topology evidence="1">Multi-pass membrane protein</topology>
    </subcellularLocation>
</comment>
<evidence type="ECO:0000256" key="3">
    <source>
        <dbReference type="ARBA" id="ARBA00022519"/>
    </source>
</evidence>
<dbReference type="Gene3D" id="3.40.720.10">
    <property type="entry name" value="Alkaline Phosphatase, subunit A"/>
    <property type="match status" value="1"/>
</dbReference>
<sequence length="518" mass="59149">MGAILIHFKTQKIIFLLALALSALFNITFFSKLYDFALLEQNYMIALSAPFVMVLLYIFALNVLLLLTHRMSFRIGVALLVVISLLSSYFIDSFGTVIDKDMLINVLQTDTDEALGLVTPKLLLYLGLALFCAYWMLFRVRIHFRVYKVEFVQKALVALVSFVLIGGVYMAVSKSYSSFFRNHKELKMYLNPFFPIASASKLAYASLKPKPIFQTIADDAKKQSEAKKKLVVFVVGETARAKNFSLGGYEKPTNPLLAQREDVVYLSNMSSCGTATAISLPCMFSKFERKAWESEKEQYENLVDVLMKTGVRVIWRDNNSGQDKNIAKRVSDALYYKGVQFDEVLLKDFQENVDKTYEDTFIVLHQEGSHGPTYFQRYPEAFKKFTPTCDTQDLEKCTQEEIVNTYDNTILYTDYVINQAIALLKKNEDKYETALIYASDHGESLGENGIYLHGLPYMIAPSDQKHVPALFYFSDKKKEKALHVKAKEALSHDHLFHTILALFKIQTSEYKPSLDLLR</sequence>
<evidence type="ECO:0000256" key="4">
    <source>
        <dbReference type="ARBA" id="ARBA00022679"/>
    </source>
</evidence>
<dbReference type="InterPro" id="IPR017850">
    <property type="entry name" value="Alkaline_phosphatase_core_sf"/>
</dbReference>
<name>D1B4N0_SULD5</name>
<dbReference type="KEGG" id="sdl:Sdel_2037"/>
<dbReference type="InterPro" id="IPR012549">
    <property type="entry name" value="EptA-like_N"/>
</dbReference>
<dbReference type="HOGENOM" id="CLU_018534_1_0_7"/>
<evidence type="ECO:0000259" key="9">
    <source>
        <dbReference type="Pfam" id="PF00884"/>
    </source>
</evidence>
<keyword evidence="4" id="KW-0808">Transferase</keyword>
<keyword evidence="12" id="KW-1185">Reference proteome</keyword>
<evidence type="ECO:0000256" key="5">
    <source>
        <dbReference type="ARBA" id="ARBA00022692"/>
    </source>
</evidence>
<dbReference type="STRING" id="525898.Sdel_2037"/>
<feature type="transmembrane region" description="Helical" evidence="8">
    <location>
        <begin position="12"/>
        <end position="31"/>
    </location>
</feature>
<proteinExistence type="predicted"/>
<keyword evidence="5 8" id="KW-0812">Transmembrane</keyword>
<dbReference type="GO" id="GO:0005886">
    <property type="term" value="C:plasma membrane"/>
    <property type="evidence" value="ECO:0007669"/>
    <property type="project" value="UniProtKB-SubCell"/>
</dbReference>
<dbReference type="NCBIfam" id="NF028537">
    <property type="entry name" value="P_eth_NH2_trans"/>
    <property type="match status" value="1"/>
</dbReference>
<feature type="transmembrane region" description="Helical" evidence="8">
    <location>
        <begin position="43"/>
        <end position="66"/>
    </location>
</feature>
<dbReference type="EMBL" id="CP001816">
    <property type="protein sequence ID" value="ACZ13050.1"/>
    <property type="molecule type" value="Genomic_DNA"/>
</dbReference>
<reference evidence="11 12" key="2">
    <citation type="journal article" date="2010" name="Stand. Genomic Sci.">
        <title>Complete genome sequence of Sulfurospirillum deleyianum type strain (5175).</title>
        <authorList>
            <person name="Sikorski J."/>
            <person name="Lapidus A."/>
            <person name="Copeland A."/>
            <person name="Glavina Del Rio T."/>
            <person name="Nolan M."/>
            <person name="Lucas S."/>
            <person name="Chen F."/>
            <person name="Tice H."/>
            <person name="Cheng J.F."/>
            <person name="Saunders E."/>
            <person name="Bruce D."/>
            <person name="Goodwin L."/>
            <person name="Pitluck S."/>
            <person name="Ovchinnikova G."/>
            <person name="Pati A."/>
            <person name="Ivanova N."/>
            <person name="Mavromatis K."/>
            <person name="Chen A."/>
            <person name="Palaniappan K."/>
            <person name="Chain P."/>
            <person name="Land M."/>
            <person name="Hauser L."/>
            <person name="Chang Y.J."/>
            <person name="Jeffries C.D."/>
            <person name="Brettin T."/>
            <person name="Detter J.C."/>
            <person name="Han C."/>
            <person name="Rohde M."/>
            <person name="Lang E."/>
            <person name="Spring S."/>
            <person name="Goker M."/>
            <person name="Bristow J."/>
            <person name="Eisen J.A."/>
            <person name="Markowitz V."/>
            <person name="Hugenholtz P."/>
            <person name="Kyrpides N.C."/>
            <person name="Klenk H.P."/>
        </authorList>
    </citation>
    <scope>NUCLEOTIDE SEQUENCE [LARGE SCALE GENOMIC DNA]</scope>
    <source>
        <strain evidence="12">ATCC 51133 / DSM 6946 / 5175</strain>
    </source>
</reference>
<dbReference type="AlphaFoldDB" id="D1B4N0"/>
<evidence type="ECO:0000313" key="11">
    <source>
        <dbReference type="EMBL" id="ACZ13050.1"/>
    </source>
</evidence>
<dbReference type="InterPro" id="IPR040423">
    <property type="entry name" value="PEA_transferase"/>
</dbReference>
<dbReference type="CDD" id="cd16017">
    <property type="entry name" value="LptA"/>
    <property type="match status" value="1"/>
</dbReference>
<dbReference type="OrthoDB" id="9786870at2"/>
<keyword evidence="6 8" id="KW-1133">Transmembrane helix</keyword>
<dbReference type="GO" id="GO:0009244">
    <property type="term" value="P:lipopolysaccharide core region biosynthetic process"/>
    <property type="evidence" value="ECO:0007669"/>
    <property type="project" value="TreeGrafter"/>
</dbReference>
<dbReference type="eggNOG" id="COG2194">
    <property type="taxonomic scope" value="Bacteria"/>
</dbReference>